<dbReference type="EMBL" id="BAAAHE010000010">
    <property type="protein sequence ID" value="GAA0613354.1"/>
    <property type="molecule type" value="Genomic_DNA"/>
</dbReference>
<protein>
    <recommendedName>
        <fullName evidence="4">Chlor_Arch_YYY domain-containing protein</fullName>
    </recommendedName>
</protein>
<feature type="transmembrane region" description="Helical" evidence="1">
    <location>
        <begin position="454"/>
        <end position="475"/>
    </location>
</feature>
<gene>
    <name evidence="2" type="ORF">GCM10009547_14060</name>
</gene>
<proteinExistence type="predicted"/>
<feature type="transmembrane region" description="Helical" evidence="1">
    <location>
        <begin position="482"/>
        <end position="502"/>
    </location>
</feature>
<feature type="transmembrane region" description="Helical" evidence="1">
    <location>
        <begin position="398"/>
        <end position="417"/>
    </location>
</feature>
<reference evidence="3" key="1">
    <citation type="journal article" date="2019" name="Int. J. Syst. Evol. Microbiol.">
        <title>The Global Catalogue of Microorganisms (GCM) 10K type strain sequencing project: providing services to taxonomists for standard genome sequencing and annotation.</title>
        <authorList>
            <consortium name="The Broad Institute Genomics Platform"/>
            <consortium name="The Broad Institute Genome Sequencing Center for Infectious Disease"/>
            <person name="Wu L."/>
            <person name="Ma J."/>
        </authorList>
    </citation>
    <scope>NUCLEOTIDE SEQUENCE [LARGE SCALE GENOMIC DNA]</scope>
    <source>
        <strain evidence="3">JCM 10671</strain>
    </source>
</reference>
<name>A0ABN1GKD2_9ACTN</name>
<keyword evidence="3" id="KW-1185">Reference proteome</keyword>
<keyword evidence="1" id="KW-0472">Membrane</keyword>
<evidence type="ECO:0000256" key="1">
    <source>
        <dbReference type="SAM" id="Phobius"/>
    </source>
</evidence>
<feature type="transmembrane region" description="Helical" evidence="1">
    <location>
        <begin position="267"/>
        <end position="288"/>
    </location>
</feature>
<keyword evidence="1" id="KW-0812">Transmembrane</keyword>
<feature type="transmembrane region" description="Helical" evidence="1">
    <location>
        <begin position="208"/>
        <end position="228"/>
    </location>
</feature>
<keyword evidence="1" id="KW-1133">Transmembrane helix</keyword>
<dbReference type="Proteomes" id="UP001500957">
    <property type="component" value="Unassembled WGS sequence"/>
</dbReference>
<feature type="transmembrane region" description="Helical" evidence="1">
    <location>
        <begin position="424"/>
        <end position="442"/>
    </location>
</feature>
<accession>A0ABN1GKD2</accession>
<feature type="transmembrane region" description="Helical" evidence="1">
    <location>
        <begin position="308"/>
        <end position="338"/>
    </location>
</feature>
<evidence type="ECO:0000313" key="3">
    <source>
        <dbReference type="Proteomes" id="UP001500957"/>
    </source>
</evidence>
<evidence type="ECO:0000313" key="2">
    <source>
        <dbReference type="EMBL" id="GAA0613354.1"/>
    </source>
</evidence>
<evidence type="ECO:0008006" key="4">
    <source>
        <dbReference type="Google" id="ProtNLM"/>
    </source>
</evidence>
<feature type="transmembrane region" description="Helical" evidence="1">
    <location>
        <begin position="63"/>
        <end position="83"/>
    </location>
</feature>
<organism evidence="2 3">
    <name type="scientific">Sporichthya brevicatena</name>
    <dbReference type="NCBI Taxonomy" id="171442"/>
    <lineage>
        <taxon>Bacteria</taxon>
        <taxon>Bacillati</taxon>
        <taxon>Actinomycetota</taxon>
        <taxon>Actinomycetes</taxon>
        <taxon>Sporichthyales</taxon>
        <taxon>Sporichthyaceae</taxon>
        <taxon>Sporichthya</taxon>
    </lineage>
</organism>
<comment type="caution">
    <text evidence="2">The sequence shown here is derived from an EMBL/GenBank/DDBJ whole genome shotgun (WGS) entry which is preliminary data.</text>
</comment>
<sequence length="644" mass="69121">MFVLYLTLTWLGGLAVVHRLWPHLPVLARLAGAFAAGTVITAWVAFAAAWTAHGLGSDDATGVGVWVAAAVDAGLVAAGWRGLRPTAVRMRWPDLLGLTVVLSVAAWVMRARLSGDPLAVSLNTWGDTSLHVGIARSFSEGANFPPELPIFAGEPIRYHFGFDFYAGTLERAGLPIGLAFNVPGAVAFAAICVLLVEFGRLLWRSSAVGVIAAVLFATNSSLAFLRYFEAEGADGLRPGTLWDHVGYDGGGPYNGDEISIFMTLNPYLTQTHLMVALVVVLFAVLVLLTDLRGDGPGTGRPAGRTAAIGLGLLLGGAFWFNGIVVVVALGLAGALCLLHRELRGSLPFLVAGAVVALPQLVWLNGGFGTGGSVSFHLGYLVEDFHPVDPRSWWDFLRYWWLNLGVALPLLVAGAVLCRPRERRVFVAVMSVFLVGNVVAFGRELGGHNHKVFNLWELLVNLFVAYAFVRLVTWLWGLARPAAMVAAGLAGVLLLASGVLDYLTLKNDPRYEVVGDRAAALEWIRERTAPDAVFLTAFGEVYTTPTLAGRKVYLAGFRPWAEIMGYDHLPREQRIAAVYGAADRAAACRALAGTGVDYVEVGPAELGTTAFDANPDLFPGDFVEVYRDEVYAFYDVARSCPEPGQ</sequence>
<feature type="transmembrane region" description="Helical" evidence="1">
    <location>
        <begin position="178"/>
        <end position="196"/>
    </location>
</feature>
<feature type="transmembrane region" description="Helical" evidence="1">
    <location>
        <begin position="345"/>
        <end position="363"/>
    </location>
</feature>
<feature type="transmembrane region" description="Helical" evidence="1">
    <location>
        <begin position="29"/>
        <end position="51"/>
    </location>
</feature>
<dbReference type="RefSeq" id="WP_344603050.1">
    <property type="nucleotide sequence ID" value="NZ_BAAAHE010000010.1"/>
</dbReference>